<dbReference type="PANTHER" id="PTHR43142">
    <property type="entry name" value="CARBOXYLIC ESTER HYDROLASE"/>
    <property type="match status" value="1"/>
</dbReference>
<evidence type="ECO:0000259" key="5">
    <source>
        <dbReference type="Pfam" id="PF00135"/>
    </source>
</evidence>
<organism evidence="6 7">
    <name type="scientific">Exocentrus adspersus</name>
    <dbReference type="NCBI Taxonomy" id="1586481"/>
    <lineage>
        <taxon>Eukaryota</taxon>
        <taxon>Metazoa</taxon>
        <taxon>Ecdysozoa</taxon>
        <taxon>Arthropoda</taxon>
        <taxon>Hexapoda</taxon>
        <taxon>Insecta</taxon>
        <taxon>Pterygota</taxon>
        <taxon>Neoptera</taxon>
        <taxon>Endopterygota</taxon>
        <taxon>Coleoptera</taxon>
        <taxon>Polyphaga</taxon>
        <taxon>Cucujiformia</taxon>
        <taxon>Chrysomeloidea</taxon>
        <taxon>Cerambycidae</taxon>
        <taxon>Lamiinae</taxon>
        <taxon>Acanthocinini</taxon>
        <taxon>Exocentrus</taxon>
    </lineage>
</organism>
<proteinExistence type="inferred from homology"/>
<feature type="non-terminal residue" evidence="6">
    <location>
        <position position="228"/>
    </location>
</feature>
<name>A0AAV8VSS1_9CUCU</name>
<dbReference type="InterPro" id="IPR029058">
    <property type="entry name" value="AB_hydrolase_fold"/>
</dbReference>
<comment type="similarity">
    <text evidence="1">Belongs to the type-B carboxylesterase/lipase family.</text>
</comment>
<evidence type="ECO:0000313" key="7">
    <source>
        <dbReference type="Proteomes" id="UP001159042"/>
    </source>
</evidence>
<feature type="domain" description="Carboxylesterase type B" evidence="5">
    <location>
        <begin position="1"/>
        <end position="228"/>
    </location>
</feature>
<evidence type="ECO:0000256" key="1">
    <source>
        <dbReference type="ARBA" id="ARBA00005964"/>
    </source>
</evidence>
<dbReference type="Gene3D" id="3.40.50.1820">
    <property type="entry name" value="alpha/beta hydrolase"/>
    <property type="match status" value="1"/>
</dbReference>
<evidence type="ECO:0000256" key="4">
    <source>
        <dbReference type="ARBA" id="ARBA00023180"/>
    </source>
</evidence>
<sequence length="228" mass="26648">MLECLRQKPARQITGAVKHFQPWLYNPFSPFGVVVDAWAAEPVLPRHPYKLLKDKKVVDVPWITSYTSAEGLYPASDFHYDHRLEYLNRNWSKILPFILHYDDSVKPHLQDRVSEKIRDYFFGNKPITKETFPILVQLMSERLFVHDIEKAGRLHSAAVKSPVYSYYFNYRGAHSKSEFRADTLKNIGVSHGDDTSYVFKTIMDTLSTEDDRKMTELMLDIFTSFMKT</sequence>
<keyword evidence="2" id="KW-0719">Serine esterase</keyword>
<reference evidence="6 7" key="1">
    <citation type="journal article" date="2023" name="Insect Mol. Biol.">
        <title>Genome sequencing provides insights into the evolution of gene families encoding plant cell wall-degrading enzymes in longhorned beetles.</title>
        <authorList>
            <person name="Shin N.R."/>
            <person name="Okamura Y."/>
            <person name="Kirsch R."/>
            <person name="Pauchet Y."/>
        </authorList>
    </citation>
    <scope>NUCLEOTIDE SEQUENCE [LARGE SCALE GENOMIC DNA]</scope>
    <source>
        <strain evidence="6">EAD_L_NR</strain>
    </source>
</reference>
<protein>
    <recommendedName>
        <fullName evidence="5">Carboxylesterase type B domain-containing protein</fullName>
    </recommendedName>
</protein>
<keyword evidence="4" id="KW-0325">Glycoprotein</keyword>
<comment type="caution">
    <text evidence="6">The sequence shown here is derived from an EMBL/GenBank/DDBJ whole genome shotgun (WGS) entry which is preliminary data.</text>
</comment>
<keyword evidence="3" id="KW-0378">Hydrolase</keyword>
<dbReference type="AlphaFoldDB" id="A0AAV8VSS1"/>
<dbReference type="Proteomes" id="UP001159042">
    <property type="component" value="Unassembled WGS sequence"/>
</dbReference>
<gene>
    <name evidence="6" type="ORF">NQ315_012597</name>
</gene>
<evidence type="ECO:0000313" key="6">
    <source>
        <dbReference type="EMBL" id="KAJ8917107.1"/>
    </source>
</evidence>
<evidence type="ECO:0000256" key="2">
    <source>
        <dbReference type="ARBA" id="ARBA00022487"/>
    </source>
</evidence>
<dbReference type="SUPFAM" id="SSF53474">
    <property type="entry name" value="alpha/beta-Hydrolases"/>
    <property type="match status" value="1"/>
</dbReference>
<dbReference type="Pfam" id="PF00135">
    <property type="entry name" value="COesterase"/>
    <property type="match status" value="1"/>
</dbReference>
<evidence type="ECO:0000256" key="3">
    <source>
        <dbReference type="ARBA" id="ARBA00022801"/>
    </source>
</evidence>
<dbReference type="InterPro" id="IPR002018">
    <property type="entry name" value="CarbesteraseB"/>
</dbReference>
<dbReference type="EMBL" id="JANEYG010000035">
    <property type="protein sequence ID" value="KAJ8917107.1"/>
    <property type="molecule type" value="Genomic_DNA"/>
</dbReference>
<keyword evidence="7" id="KW-1185">Reference proteome</keyword>
<accession>A0AAV8VSS1</accession>
<dbReference type="GO" id="GO:0052689">
    <property type="term" value="F:carboxylic ester hydrolase activity"/>
    <property type="evidence" value="ECO:0007669"/>
    <property type="project" value="UniProtKB-KW"/>
</dbReference>
<dbReference type="PANTHER" id="PTHR43142:SF1">
    <property type="entry name" value="CARBOXYLIC ESTER HYDROLASE"/>
    <property type="match status" value="1"/>
</dbReference>